<proteinExistence type="predicted"/>
<sequence length="387" mass="42971">MIEWRASFTEEWTWSSPTNVLGVASILVTALIPFFLWRLGTKQAKRDGDLRAQQVSILRRQERILQRQRRDALLSIVDDSSDAMHLELLWEEVAEYAGRDRVLLQATFRANVAVALPGDHLGIRVADQLDSVAVTQYVAGLERRYGPAQGGVRGFDGLFAFLEQARARQLAVDTTAIVKLVTGKAAEIQRPGHGFYRELVNLMPEAAGSLLHRVEDIDYRTAGGTRLNVLTGVLLGIKDAELNRAPDGRPPLATAVSTLRHGVPSALAQLLHRDNLRSLDRWSLEGSTEPVSATIAWLIRAVGWLADGDSHLARRMVENLAPAIRSIPEGERGWGIDDRDVRQGFAWIREKQPRLWGEYSEELISAASSVGEWNEAQGQSRSLPPRS</sequence>
<reference evidence="2 3" key="1">
    <citation type="submission" date="2023-07" db="EMBL/GenBank/DDBJ databases">
        <title>Comparative genomics of wheat-associated soil bacteria to identify genetic determinants of phenazine resistance.</title>
        <authorList>
            <person name="Mouncey N."/>
        </authorList>
    </citation>
    <scope>NUCLEOTIDE SEQUENCE [LARGE SCALE GENOMIC DNA]</scope>
    <source>
        <strain evidence="2 3">W4I9-1</strain>
    </source>
</reference>
<evidence type="ECO:0000313" key="2">
    <source>
        <dbReference type="EMBL" id="MDQ0648598.1"/>
    </source>
</evidence>
<gene>
    <name evidence="2" type="ORF">QFZ53_002794</name>
</gene>
<evidence type="ECO:0000256" key="1">
    <source>
        <dbReference type="SAM" id="Phobius"/>
    </source>
</evidence>
<keyword evidence="1" id="KW-0812">Transmembrane</keyword>
<keyword evidence="1" id="KW-1133">Transmembrane helix</keyword>
<protein>
    <submittedName>
        <fullName evidence="2">Uncharacterized protein</fullName>
    </submittedName>
</protein>
<keyword evidence="3" id="KW-1185">Reference proteome</keyword>
<name>A0AAW8EYK1_9MICO</name>
<keyword evidence="1" id="KW-0472">Membrane</keyword>
<dbReference type="EMBL" id="JAUSXV010000001">
    <property type="protein sequence ID" value="MDQ0648598.1"/>
    <property type="molecule type" value="Genomic_DNA"/>
</dbReference>
<organism evidence="2 3">
    <name type="scientific">Microbacterium natoriense</name>
    <dbReference type="NCBI Taxonomy" id="284570"/>
    <lineage>
        <taxon>Bacteria</taxon>
        <taxon>Bacillati</taxon>
        <taxon>Actinomycetota</taxon>
        <taxon>Actinomycetes</taxon>
        <taxon>Micrococcales</taxon>
        <taxon>Microbacteriaceae</taxon>
        <taxon>Microbacterium</taxon>
    </lineage>
</organism>
<comment type="caution">
    <text evidence="2">The sequence shown here is derived from an EMBL/GenBank/DDBJ whole genome shotgun (WGS) entry which is preliminary data.</text>
</comment>
<feature type="transmembrane region" description="Helical" evidence="1">
    <location>
        <begin position="20"/>
        <end position="37"/>
    </location>
</feature>
<dbReference type="RefSeq" id="WP_307297410.1">
    <property type="nucleotide sequence ID" value="NZ_JAUSXV010000001.1"/>
</dbReference>
<evidence type="ECO:0000313" key="3">
    <source>
        <dbReference type="Proteomes" id="UP001244427"/>
    </source>
</evidence>
<dbReference type="AlphaFoldDB" id="A0AAW8EYK1"/>
<accession>A0AAW8EYK1</accession>
<dbReference type="Proteomes" id="UP001244427">
    <property type="component" value="Unassembled WGS sequence"/>
</dbReference>